<evidence type="ECO:0000256" key="4">
    <source>
        <dbReference type="ARBA" id="ARBA00022617"/>
    </source>
</evidence>
<dbReference type="InterPro" id="IPR017972">
    <property type="entry name" value="Cyt_P450_CS"/>
</dbReference>
<evidence type="ECO:0000256" key="11">
    <source>
        <dbReference type="ARBA" id="ARBA00023136"/>
    </source>
</evidence>
<evidence type="ECO:0000256" key="5">
    <source>
        <dbReference type="ARBA" id="ARBA00022692"/>
    </source>
</evidence>
<evidence type="ECO:0000256" key="10">
    <source>
        <dbReference type="ARBA" id="ARBA00023033"/>
    </source>
</evidence>
<evidence type="ECO:0000313" key="19">
    <source>
        <dbReference type="Proteomes" id="UP000091857"/>
    </source>
</evidence>
<dbReference type="InterPro" id="IPR036396">
    <property type="entry name" value="Cyt_P450_sf"/>
</dbReference>
<evidence type="ECO:0000256" key="9">
    <source>
        <dbReference type="ARBA" id="ARBA00023004"/>
    </source>
</evidence>
<name>A0A2C9V459_MANES</name>
<dbReference type="Pfam" id="PF00067">
    <property type="entry name" value="p450"/>
    <property type="match status" value="1"/>
</dbReference>
<keyword evidence="19" id="KW-1185">Reference proteome</keyword>
<protein>
    <recommendedName>
        <fullName evidence="14">(+)-abscisic acid 8'-hydroxylase</fullName>
        <ecNumber evidence="14">1.14.14.137</ecNumber>
    </recommendedName>
</protein>
<keyword evidence="4 15" id="KW-0349">Heme</keyword>
<comment type="subcellular location">
    <subcellularLocation>
        <location evidence="2">Membrane</location>
        <topology evidence="2">Single-pass membrane protein</topology>
    </subcellularLocation>
</comment>
<dbReference type="GO" id="GO:0005506">
    <property type="term" value="F:iron ion binding"/>
    <property type="evidence" value="ECO:0007669"/>
    <property type="project" value="InterPro"/>
</dbReference>
<comment type="caution">
    <text evidence="18">The sequence shown here is derived from an EMBL/GenBank/DDBJ whole genome shotgun (WGS) entry which is preliminary data.</text>
</comment>
<evidence type="ECO:0000256" key="13">
    <source>
        <dbReference type="ARBA" id="ARBA00060633"/>
    </source>
</evidence>
<accession>A0A2C9V459</accession>
<evidence type="ECO:0000256" key="17">
    <source>
        <dbReference type="SAM" id="Phobius"/>
    </source>
</evidence>
<evidence type="ECO:0000256" key="15">
    <source>
        <dbReference type="PIRSR" id="PIRSR602401-1"/>
    </source>
</evidence>
<comment type="similarity">
    <text evidence="3 16">Belongs to the cytochrome P450 family.</text>
</comment>
<dbReference type="SUPFAM" id="SSF48264">
    <property type="entry name" value="Cytochrome P450"/>
    <property type="match status" value="1"/>
</dbReference>
<dbReference type="EC" id="1.14.14.137" evidence="14"/>
<dbReference type="GO" id="GO:0020037">
    <property type="term" value="F:heme binding"/>
    <property type="evidence" value="ECO:0007669"/>
    <property type="project" value="InterPro"/>
</dbReference>
<dbReference type="GO" id="GO:0010295">
    <property type="term" value="F:(+)-abscisic acid 8'-hydroxylase activity"/>
    <property type="evidence" value="ECO:0000318"/>
    <property type="project" value="GO_Central"/>
</dbReference>
<keyword evidence="9 15" id="KW-0408">Iron</keyword>
<proteinExistence type="inferred from homology"/>
<dbReference type="PRINTS" id="PR00463">
    <property type="entry name" value="EP450I"/>
</dbReference>
<evidence type="ECO:0000256" key="14">
    <source>
        <dbReference type="ARBA" id="ARBA00066338"/>
    </source>
</evidence>
<dbReference type="Proteomes" id="UP000091857">
    <property type="component" value="Chromosome 10"/>
</dbReference>
<comment type="cofactor">
    <cofactor evidence="1 15">
        <name>heme</name>
        <dbReference type="ChEBI" id="CHEBI:30413"/>
    </cofactor>
</comment>
<evidence type="ECO:0000256" key="12">
    <source>
        <dbReference type="ARBA" id="ARBA00050609"/>
    </source>
</evidence>
<evidence type="ECO:0000256" key="2">
    <source>
        <dbReference type="ARBA" id="ARBA00004167"/>
    </source>
</evidence>
<keyword evidence="8 16" id="KW-0560">Oxidoreductase</keyword>
<dbReference type="PROSITE" id="PS00086">
    <property type="entry name" value="CYTOCHROME_P450"/>
    <property type="match status" value="1"/>
</dbReference>
<dbReference type="PANTHER" id="PTHR24286:SF375">
    <property type="entry name" value="ABSCISIC ACID 8'-HYDROXYLASE 4-LIKE"/>
    <property type="match status" value="1"/>
</dbReference>
<dbReference type="Gene3D" id="1.10.630.10">
    <property type="entry name" value="Cytochrome P450"/>
    <property type="match status" value="1"/>
</dbReference>
<evidence type="ECO:0000256" key="3">
    <source>
        <dbReference type="ARBA" id="ARBA00010617"/>
    </source>
</evidence>
<dbReference type="PRINTS" id="PR00385">
    <property type="entry name" value="P450"/>
</dbReference>
<keyword evidence="11 17" id="KW-0472">Membrane</keyword>
<keyword evidence="7 17" id="KW-1133">Transmembrane helix</keyword>
<sequence length="478" mass="54535">MHIFMSIASIMIYICLSLSSLLSYLFIKKKTRASKPRAKLPPGPMGWPYVGETLKLYSQDPNVFFATKQLRYGEIFKTHILGCPCVMLASPEAARFMLVTHAHLFKPTYPKSKERLIGPSALFFHQGEYHTQLRKLVKGSLSPETVRKLIPDIESIAMSALESWAHGHTINTFHEMKKLSFQVGILSIFGVLDSNYREKLNENYHIMNKGYNCFPTKIPGTAYQKALLARKRLNQIVGEIICERKEKKMAEKDLLGRLLKFKDENGQILTEDQIADNIIGVLFAAHDTTAAALTWILKYLHENRTLLEAVKAEQMAIREANIRGNKSLTWTQTRNMPLTFRLQVVLESLRMASIIAFVYREAIIDVQYKGYLIPKGWKVMPLLRNIHHNSEFFPHPHIFDPSRFEVSPKPNTFMPFGNGSHACPGNELAKLEMLSLIHHLITKFRWEVVGSVDGIQYGPFPVPQQGLPARFWPEATSL</sequence>
<dbReference type="GO" id="GO:0016020">
    <property type="term" value="C:membrane"/>
    <property type="evidence" value="ECO:0007669"/>
    <property type="project" value="UniProtKB-SubCell"/>
</dbReference>
<dbReference type="InterPro" id="IPR001128">
    <property type="entry name" value="Cyt_P450"/>
</dbReference>
<dbReference type="STRING" id="3983.A0A2C9V459"/>
<evidence type="ECO:0000256" key="16">
    <source>
        <dbReference type="RuleBase" id="RU000461"/>
    </source>
</evidence>
<dbReference type="Gramene" id="Manes.10G071600.1.v8.1">
    <property type="protein sequence ID" value="Manes.10G071600.1.v8.1.CDS"/>
    <property type="gene ID" value="Manes.10G071600.v8.1"/>
</dbReference>
<evidence type="ECO:0000256" key="8">
    <source>
        <dbReference type="ARBA" id="ARBA00023002"/>
    </source>
</evidence>
<organism evidence="18 19">
    <name type="scientific">Manihot esculenta</name>
    <name type="common">Cassava</name>
    <name type="synonym">Jatropha manihot</name>
    <dbReference type="NCBI Taxonomy" id="3983"/>
    <lineage>
        <taxon>Eukaryota</taxon>
        <taxon>Viridiplantae</taxon>
        <taxon>Streptophyta</taxon>
        <taxon>Embryophyta</taxon>
        <taxon>Tracheophyta</taxon>
        <taxon>Spermatophyta</taxon>
        <taxon>Magnoliopsida</taxon>
        <taxon>eudicotyledons</taxon>
        <taxon>Gunneridae</taxon>
        <taxon>Pentapetalae</taxon>
        <taxon>rosids</taxon>
        <taxon>fabids</taxon>
        <taxon>Malpighiales</taxon>
        <taxon>Euphorbiaceae</taxon>
        <taxon>Crotonoideae</taxon>
        <taxon>Manihoteae</taxon>
        <taxon>Manihot</taxon>
    </lineage>
</organism>
<dbReference type="FunFam" id="1.10.630.10:FF:000014">
    <property type="entry name" value="Abscisic acid 8"/>
    <property type="match status" value="1"/>
</dbReference>
<dbReference type="AlphaFoldDB" id="A0A2C9V459"/>
<gene>
    <name evidence="18" type="ORF">MANES_10G071600v8</name>
</gene>
<dbReference type="OrthoDB" id="1372046at2759"/>
<evidence type="ECO:0000256" key="6">
    <source>
        <dbReference type="ARBA" id="ARBA00022723"/>
    </source>
</evidence>
<dbReference type="CDD" id="cd11043">
    <property type="entry name" value="CYP90-like"/>
    <property type="match status" value="1"/>
</dbReference>
<dbReference type="EMBL" id="CM004396">
    <property type="protein sequence ID" value="OAY39158.1"/>
    <property type="molecule type" value="Genomic_DNA"/>
</dbReference>
<evidence type="ECO:0000256" key="1">
    <source>
        <dbReference type="ARBA" id="ARBA00001971"/>
    </source>
</evidence>
<evidence type="ECO:0000256" key="7">
    <source>
        <dbReference type="ARBA" id="ARBA00022989"/>
    </source>
</evidence>
<keyword evidence="10 16" id="KW-0503">Monooxygenase</keyword>
<comment type="catalytic activity">
    <reaction evidence="12">
        <text>2-cis-(+)-abscisate + reduced [NADPH--hemoprotein reductase] + O2 = (+)-8'-hydroxyabscisate + oxidized [NADPH--hemoprotein reductase] + H2O + H(+)</text>
        <dbReference type="Rhea" id="RHEA:12897"/>
        <dbReference type="Rhea" id="RHEA-COMP:11964"/>
        <dbReference type="Rhea" id="RHEA-COMP:11965"/>
        <dbReference type="ChEBI" id="CHEBI:15377"/>
        <dbReference type="ChEBI" id="CHEBI:15378"/>
        <dbReference type="ChEBI" id="CHEBI:15379"/>
        <dbReference type="ChEBI" id="CHEBI:37569"/>
        <dbReference type="ChEBI" id="CHEBI:57618"/>
        <dbReference type="ChEBI" id="CHEBI:58210"/>
        <dbReference type="ChEBI" id="CHEBI:58490"/>
        <dbReference type="EC" id="1.14.14.137"/>
    </reaction>
</comment>
<feature type="transmembrane region" description="Helical" evidence="17">
    <location>
        <begin position="6"/>
        <end position="27"/>
    </location>
</feature>
<feature type="binding site" description="axial binding residue" evidence="15">
    <location>
        <position position="423"/>
    </location>
    <ligand>
        <name>heme</name>
        <dbReference type="ChEBI" id="CHEBI:30413"/>
    </ligand>
    <ligandPart>
        <name>Fe</name>
        <dbReference type="ChEBI" id="CHEBI:18248"/>
    </ligandPart>
</feature>
<evidence type="ECO:0000313" key="18">
    <source>
        <dbReference type="EMBL" id="OAY39158.1"/>
    </source>
</evidence>
<keyword evidence="6 15" id="KW-0479">Metal-binding</keyword>
<comment type="pathway">
    <text evidence="13">Plant hormone degradation; abscisic acid degradation.</text>
</comment>
<reference evidence="19" key="1">
    <citation type="journal article" date="2016" name="Nat. Biotechnol.">
        <title>Sequencing wild and cultivated cassava and related species reveals extensive interspecific hybridization and genetic diversity.</title>
        <authorList>
            <person name="Bredeson J.V."/>
            <person name="Lyons J.B."/>
            <person name="Prochnik S.E."/>
            <person name="Wu G.A."/>
            <person name="Ha C.M."/>
            <person name="Edsinger-Gonzales E."/>
            <person name="Grimwood J."/>
            <person name="Schmutz J."/>
            <person name="Rabbi I.Y."/>
            <person name="Egesi C."/>
            <person name="Nauluvula P."/>
            <person name="Lebot V."/>
            <person name="Ndunguru J."/>
            <person name="Mkamilo G."/>
            <person name="Bart R.S."/>
            <person name="Setter T.L."/>
            <person name="Gleadow R.M."/>
            <person name="Kulakow P."/>
            <person name="Ferguson M.E."/>
            <person name="Rounsley S."/>
            <person name="Rokhsar D.S."/>
        </authorList>
    </citation>
    <scope>NUCLEOTIDE SEQUENCE [LARGE SCALE GENOMIC DNA]</scope>
    <source>
        <strain evidence="19">cv. AM560-2</strain>
    </source>
</reference>
<keyword evidence="5 17" id="KW-0812">Transmembrane</keyword>
<dbReference type="InterPro" id="IPR002401">
    <property type="entry name" value="Cyt_P450_E_grp-I"/>
</dbReference>
<dbReference type="PANTHER" id="PTHR24286">
    <property type="entry name" value="CYTOCHROME P450 26"/>
    <property type="match status" value="1"/>
</dbReference>